<gene>
    <name evidence="2" type="ORF">B0T26DRAFT_678392</name>
</gene>
<dbReference type="Proteomes" id="UP001172101">
    <property type="component" value="Unassembled WGS sequence"/>
</dbReference>
<organism evidence="2 3">
    <name type="scientific">Lasiosphaeria miniovina</name>
    <dbReference type="NCBI Taxonomy" id="1954250"/>
    <lineage>
        <taxon>Eukaryota</taxon>
        <taxon>Fungi</taxon>
        <taxon>Dikarya</taxon>
        <taxon>Ascomycota</taxon>
        <taxon>Pezizomycotina</taxon>
        <taxon>Sordariomycetes</taxon>
        <taxon>Sordariomycetidae</taxon>
        <taxon>Sordariales</taxon>
        <taxon>Lasiosphaeriaceae</taxon>
        <taxon>Lasiosphaeria</taxon>
    </lineage>
</organism>
<accession>A0AA40AE39</accession>
<evidence type="ECO:0000256" key="1">
    <source>
        <dbReference type="SAM" id="MobiDB-lite"/>
    </source>
</evidence>
<dbReference type="EMBL" id="JAUIRO010000005">
    <property type="protein sequence ID" value="KAK0714150.1"/>
    <property type="molecule type" value="Genomic_DNA"/>
</dbReference>
<evidence type="ECO:0000313" key="3">
    <source>
        <dbReference type="Proteomes" id="UP001172101"/>
    </source>
</evidence>
<dbReference type="RefSeq" id="XP_060295472.1">
    <property type="nucleotide sequence ID" value="XM_060440225.1"/>
</dbReference>
<evidence type="ECO:0000313" key="2">
    <source>
        <dbReference type="EMBL" id="KAK0714150.1"/>
    </source>
</evidence>
<feature type="region of interest" description="Disordered" evidence="1">
    <location>
        <begin position="151"/>
        <end position="170"/>
    </location>
</feature>
<protein>
    <recommendedName>
        <fullName evidence="4">F-box domain-containing protein</fullName>
    </recommendedName>
</protein>
<evidence type="ECO:0008006" key="4">
    <source>
        <dbReference type="Google" id="ProtNLM"/>
    </source>
</evidence>
<reference evidence="2" key="1">
    <citation type="submission" date="2023-06" db="EMBL/GenBank/DDBJ databases">
        <title>Genome-scale phylogeny and comparative genomics of the fungal order Sordariales.</title>
        <authorList>
            <consortium name="Lawrence Berkeley National Laboratory"/>
            <person name="Hensen N."/>
            <person name="Bonometti L."/>
            <person name="Westerberg I."/>
            <person name="Brannstrom I.O."/>
            <person name="Guillou S."/>
            <person name="Cros-Aarteil S."/>
            <person name="Calhoun S."/>
            <person name="Haridas S."/>
            <person name="Kuo A."/>
            <person name="Mondo S."/>
            <person name="Pangilinan J."/>
            <person name="Riley R."/>
            <person name="LaButti K."/>
            <person name="Andreopoulos B."/>
            <person name="Lipzen A."/>
            <person name="Chen C."/>
            <person name="Yanf M."/>
            <person name="Daum C."/>
            <person name="Ng V."/>
            <person name="Clum A."/>
            <person name="Steindorff A."/>
            <person name="Ohm R."/>
            <person name="Martin F."/>
            <person name="Silar P."/>
            <person name="Natvig D."/>
            <person name="Lalanne C."/>
            <person name="Gautier V."/>
            <person name="Ament-velasquez S.L."/>
            <person name="Kruys A."/>
            <person name="Hutchinson M.I."/>
            <person name="Powell A.J."/>
            <person name="Barry K."/>
            <person name="Miller A.N."/>
            <person name="Grigoriev I.V."/>
            <person name="Debuchy R."/>
            <person name="Gladieux P."/>
            <person name="Thoren M.H."/>
            <person name="Johannesson H."/>
        </authorList>
    </citation>
    <scope>NUCLEOTIDE SEQUENCE</scope>
    <source>
        <strain evidence="2">SMH2392-1A</strain>
    </source>
</reference>
<dbReference type="AlphaFoldDB" id="A0AA40AE39"/>
<dbReference type="GeneID" id="85323495"/>
<sequence>MPKKSGVSSRWEPSIQFTSPAIDLPTTSKTPELMELPVEILIEITQRLGPALRHNISLLTLCELWYDVAKRWFSEPPPHVLWCPLPHEPVVSSTQPFRDLEALMGEYTPSFYHSNTVLDRAFPNYDVKLSRIKDDQLRALESLRIVSQDSITGAYGPGETDDLEPGGNESHSSPFFLIPAWHLCETVAKVTPQLECLPVRTHGVPKAPARVWLPEGEDTAVHVWDGPGERVIGQLAPDKRWDADVEPIEEIIED</sequence>
<proteinExistence type="predicted"/>
<comment type="caution">
    <text evidence="2">The sequence shown here is derived from an EMBL/GenBank/DDBJ whole genome shotgun (WGS) entry which is preliminary data.</text>
</comment>
<name>A0AA40AE39_9PEZI</name>
<keyword evidence="3" id="KW-1185">Reference proteome</keyword>